<evidence type="ECO:0000256" key="1">
    <source>
        <dbReference type="SAM" id="Coils"/>
    </source>
</evidence>
<name>V9SE09_9VIRU</name>
<sequence length="174" mass="19815">MHRVCKPTRVSASELLDIAKENNKRIRALKEELFRADSEFCVFCMTYLFTDTPDDDCTMCESCAHCYCVSCSKTLGMYQEDGLAVEGSCLMCYLGISNDYACAGDGTMEPSGQKPKWLDDTSLFLTVPKWTEKQEFNKKKGRCAVCYLDVTTYYGKKRTTRRDGRVLCRLCSKQ</sequence>
<protein>
    <submittedName>
        <fullName evidence="2">Uncharacterized protein</fullName>
    </submittedName>
</protein>
<proteinExistence type="predicted"/>
<dbReference type="EMBL" id="KF483846">
    <property type="protein sequence ID" value="AHC54975.1"/>
    <property type="molecule type" value="Genomic_DNA"/>
</dbReference>
<dbReference type="Proteomes" id="UP000232615">
    <property type="component" value="Segment"/>
</dbReference>
<keyword evidence="3" id="KW-1185">Reference proteome</keyword>
<accession>V9SE09</accession>
<keyword evidence="1" id="KW-0175">Coiled coil</keyword>
<organism evidence="2 3">
    <name type="scientific">Tunisvirus fontaine2</name>
    <dbReference type="NCBI Taxonomy" id="1421067"/>
    <lineage>
        <taxon>Viruses</taxon>
        <taxon>Varidnaviria</taxon>
        <taxon>Bamfordvirae</taxon>
        <taxon>Nucleocytoviricota</taxon>
        <taxon>Megaviricetes</taxon>
        <taxon>Pimascovirales</taxon>
        <taxon>Pimascovirales incertae sedis</taxon>
        <taxon>Marseilleviridae</taxon>
        <taxon>Losannavirus</taxon>
        <taxon>Losannavirus tunisense</taxon>
    </lineage>
</organism>
<evidence type="ECO:0000313" key="3">
    <source>
        <dbReference type="Proteomes" id="UP000232615"/>
    </source>
</evidence>
<feature type="coiled-coil region" evidence="1">
    <location>
        <begin position="12"/>
        <end position="39"/>
    </location>
</feature>
<reference evidence="2 3" key="1">
    <citation type="journal article" date="2014" name="Arch. Virol.">
        <title>Complete genome sequence of Tunisvirus, a new member of the proposed family Marseilleviridae.</title>
        <authorList>
            <person name="Aherfi S."/>
            <person name="Boughalmi M."/>
            <person name="Pagnier I."/>
            <person name="Fournous G."/>
            <person name="La Scola B."/>
            <person name="Raoult D."/>
            <person name="Colson P."/>
        </authorList>
    </citation>
    <scope>NUCLEOTIDE SEQUENCE [LARGE SCALE GENOMIC DNA]</scope>
    <source>
        <strain evidence="2 3">U484</strain>
    </source>
</reference>
<evidence type="ECO:0000313" key="2">
    <source>
        <dbReference type="EMBL" id="AHC54975.1"/>
    </source>
</evidence>
<gene>
    <name evidence="2" type="ORF">TNS_ORF257</name>
</gene>